<gene>
    <name evidence="1" type="ORF">BSIN_2457</name>
</gene>
<dbReference type="EMBL" id="FXAN01000039">
    <property type="protein sequence ID" value="SMF99236.1"/>
    <property type="molecule type" value="Genomic_DNA"/>
</dbReference>
<evidence type="ECO:0000313" key="2">
    <source>
        <dbReference type="Proteomes" id="UP000198460"/>
    </source>
</evidence>
<organism evidence="1 2">
    <name type="scientific">Burkholderia singularis</name>
    <dbReference type="NCBI Taxonomy" id="1503053"/>
    <lineage>
        <taxon>Bacteria</taxon>
        <taxon>Pseudomonadati</taxon>
        <taxon>Pseudomonadota</taxon>
        <taxon>Betaproteobacteria</taxon>
        <taxon>Burkholderiales</taxon>
        <taxon>Burkholderiaceae</taxon>
        <taxon>Burkholderia</taxon>
        <taxon>pseudomallei group</taxon>
    </lineage>
</organism>
<protein>
    <submittedName>
        <fullName evidence="1">Uncharacterized protein</fullName>
    </submittedName>
</protein>
<evidence type="ECO:0000313" key="1">
    <source>
        <dbReference type="EMBL" id="SMF99236.1"/>
    </source>
</evidence>
<dbReference type="Proteomes" id="UP000198460">
    <property type="component" value="Unassembled WGS sequence"/>
</dbReference>
<dbReference type="AlphaFoldDB" id="A0A238H1X9"/>
<name>A0A238H1X9_9BURK</name>
<sequence length="39" mass="4237">MEPVILTDDLPQARPQRAAWRGFRQADAGCDSGPRAGLL</sequence>
<proteinExistence type="predicted"/>
<accession>A0A238H1X9</accession>
<reference evidence="1 2" key="1">
    <citation type="submission" date="2017-04" db="EMBL/GenBank/DDBJ databases">
        <authorList>
            <person name="Afonso C.L."/>
            <person name="Miller P.J."/>
            <person name="Scott M.A."/>
            <person name="Spackman E."/>
            <person name="Goraichik I."/>
            <person name="Dimitrov K.M."/>
            <person name="Suarez D.L."/>
            <person name="Swayne D.E."/>
        </authorList>
    </citation>
    <scope>NUCLEOTIDE SEQUENCE [LARGE SCALE GENOMIC DNA]</scope>
    <source>
        <strain evidence="1">LMG 28154</strain>
    </source>
</reference>